<sequence>MKIKKDGHLVEPLDLDVDAKSQKTPKKKQKGSEEPSWKHLRSEFDSKDLNEGNLPLAVETSRKGKGKVTESLHRPDVDIDVDIPAEDKRRLKIGRMANRLEIDPPPSKPIGQTSGRGSNHIPAGETTTEVPPTSSKVPSDVILEESVSQMTTVLSNIIEHHGRKNQRLALEQDLAHAKLEEEKLKATIKALEKEKSEMNARVALMERKDLYDLLEAKMEGFQIANHPGTIGGFENLNLTITKKWVEIPTLNLEEFKKCPTDFSDFVRGHRTLQDEVDRIGIDACYQSLLHALKAAAGTLPNSLAVFEYMRSFFDSYVNPNADPNVQPLVKGLDADDFSMDKFFGLQDPTSPDDIQASPDFDEDLRTNQRLRLQAEVRNLGAKSQR</sequence>
<feature type="region of interest" description="Disordered" evidence="2">
    <location>
        <begin position="100"/>
        <end position="137"/>
    </location>
</feature>
<dbReference type="AlphaFoldDB" id="A0ABD1Z8Z7"/>
<evidence type="ECO:0000256" key="2">
    <source>
        <dbReference type="SAM" id="MobiDB-lite"/>
    </source>
</evidence>
<feature type="compositionally biased region" description="Basic and acidic residues" evidence="2">
    <location>
        <begin position="1"/>
        <end position="21"/>
    </location>
</feature>
<name>A0ABD1Z8Z7_9MARC</name>
<feature type="region of interest" description="Disordered" evidence="2">
    <location>
        <begin position="1"/>
        <end position="69"/>
    </location>
</feature>
<keyword evidence="4" id="KW-1185">Reference proteome</keyword>
<keyword evidence="1" id="KW-0175">Coiled coil</keyword>
<dbReference type="Proteomes" id="UP001605036">
    <property type="component" value="Unassembled WGS sequence"/>
</dbReference>
<evidence type="ECO:0000313" key="4">
    <source>
        <dbReference type="Proteomes" id="UP001605036"/>
    </source>
</evidence>
<organism evidence="3 4">
    <name type="scientific">Riccia fluitans</name>
    <dbReference type="NCBI Taxonomy" id="41844"/>
    <lineage>
        <taxon>Eukaryota</taxon>
        <taxon>Viridiplantae</taxon>
        <taxon>Streptophyta</taxon>
        <taxon>Embryophyta</taxon>
        <taxon>Marchantiophyta</taxon>
        <taxon>Marchantiopsida</taxon>
        <taxon>Marchantiidae</taxon>
        <taxon>Marchantiales</taxon>
        <taxon>Ricciaceae</taxon>
        <taxon>Riccia</taxon>
    </lineage>
</organism>
<feature type="compositionally biased region" description="Polar residues" evidence="2">
    <location>
        <begin position="125"/>
        <end position="137"/>
    </location>
</feature>
<evidence type="ECO:0000313" key="3">
    <source>
        <dbReference type="EMBL" id="KAL2644146.1"/>
    </source>
</evidence>
<evidence type="ECO:0000256" key="1">
    <source>
        <dbReference type="SAM" id="Coils"/>
    </source>
</evidence>
<dbReference type="EMBL" id="JBHFFA010000002">
    <property type="protein sequence ID" value="KAL2644146.1"/>
    <property type="molecule type" value="Genomic_DNA"/>
</dbReference>
<feature type="coiled-coil region" evidence="1">
    <location>
        <begin position="167"/>
        <end position="208"/>
    </location>
</feature>
<accession>A0ABD1Z8Z7</accession>
<gene>
    <name evidence="3" type="ORF">R1flu_011733</name>
</gene>
<feature type="compositionally biased region" description="Basic and acidic residues" evidence="2">
    <location>
        <begin position="30"/>
        <end position="50"/>
    </location>
</feature>
<protein>
    <submittedName>
        <fullName evidence="3">Uncharacterized protein</fullName>
    </submittedName>
</protein>
<reference evidence="3 4" key="1">
    <citation type="submission" date="2024-09" db="EMBL/GenBank/DDBJ databases">
        <title>Chromosome-scale assembly of Riccia fluitans.</title>
        <authorList>
            <person name="Paukszto L."/>
            <person name="Sawicki J."/>
            <person name="Karawczyk K."/>
            <person name="Piernik-Szablinska J."/>
            <person name="Szczecinska M."/>
            <person name="Mazdziarz M."/>
        </authorList>
    </citation>
    <scope>NUCLEOTIDE SEQUENCE [LARGE SCALE GENOMIC DNA]</scope>
    <source>
        <strain evidence="3">Rf_01</strain>
        <tissue evidence="3">Aerial parts of the thallus</tissue>
    </source>
</reference>
<comment type="caution">
    <text evidence="3">The sequence shown here is derived from an EMBL/GenBank/DDBJ whole genome shotgun (WGS) entry which is preliminary data.</text>
</comment>
<proteinExistence type="predicted"/>